<dbReference type="AlphaFoldDB" id="A0AAD8J4X5"/>
<evidence type="ECO:0000313" key="2">
    <source>
        <dbReference type="EMBL" id="KAK1396281.1"/>
    </source>
</evidence>
<comment type="caution">
    <text evidence="2">The sequence shown here is derived from an EMBL/GenBank/DDBJ whole genome shotgun (WGS) entry which is preliminary data.</text>
</comment>
<keyword evidence="3" id="KW-1185">Reference proteome</keyword>
<evidence type="ECO:0008006" key="4">
    <source>
        <dbReference type="Google" id="ProtNLM"/>
    </source>
</evidence>
<proteinExistence type="predicted"/>
<reference evidence="2" key="2">
    <citation type="submission" date="2023-05" db="EMBL/GenBank/DDBJ databases">
        <authorList>
            <person name="Schelkunov M.I."/>
        </authorList>
    </citation>
    <scope>NUCLEOTIDE SEQUENCE</scope>
    <source>
        <strain evidence="2">Hsosn_3</strain>
        <tissue evidence="2">Leaf</tissue>
    </source>
</reference>
<accession>A0AAD8J4X5</accession>
<dbReference type="EMBL" id="JAUIZM010000002">
    <property type="protein sequence ID" value="KAK1396281.1"/>
    <property type="molecule type" value="Genomic_DNA"/>
</dbReference>
<reference evidence="2" key="1">
    <citation type="submission" date="2023-02" db="EMBL/GenBank/DDBJ databases">
        <title>Genome of toxic invasive species Heracleum sosnowskyi carries increased number of genes despite the absence of recent whole-genome duplications.</title>
        <authorList>
            <person name="Schelkunov M."/>
            <person name="Shtratnikova V."/>
            <person name="Makarenko M."/>
            <person name="Klepikova A."/>
            <person name="Omelchenko D."/>
            <person name="Novikova G."/>
            <person name="Obukhova E."/>
            <person name="Bogdanov V."/>
            <person name="Penin A."/>
            <person name="Logacheva M."/>
        </authorList>
    </citation>
    <scope>NUCLEOTIDE SEQUENCE</scope>
    <source>
        <strain evidence="2">Hsosn_3</strain>
        <tissue evidence="2">Leaf</tissue>
    </source>
</reference>
<feature type="region of interest" description="Disordered" evidence="1">
    <location>
        <begin position="156"/>
        <end position="175"/>
    </location>
</feature>
<dbReference type="Proteomes" id="UP001237642">
    <property type="component" value="Unassembled WGS sequence"/>
</dbReference>
<sequence length="218" mass="24555">MINKASAEALKDRLGFTNAFGVSSTGNSGGLCLYWKEEGAVKHRHLVEDASCPWCQTEEESSWHAIFGCNRVKELWEESGCSRLIDGGSTQSMCELIIQWKKADARVRQRGAFLAWCIWNERNLKVFEGKTMPNDILLARVNRMVEEQDKYGKKIYSRPGVNNAPSPRTWKPPPERAIKINADASLAEEGWVGIELVQGKLKARPHRGENVPLWSSDP</sequence>
<gene>
    <name evidence="2" type="ORF">POM88_006144</name>
</gene>
<name>A0AAD8J4X5_9APIA</name>
<evidence type="ECO:0000313" key="3">
    <source>
        <dbReference type="Proteomes" id="UP001237642"/>
    </source>
</evidence>
<evidence type="ECO:0000256" key="1">
    <source>
        <dbReference type="SAM" id="MobiDB-lite"/>
    </source>
</evidence>
<protein>
    <recommendedName>
        <fullName evidence="4">Reverse transcriptase zinc-binding domain-containing protein</fullName>
    </recommendedName>
</protein>
<organism evidence="2 3">
    <name type="scientific">Heracleum sosnowskyi</name>
    <dbReference type="NCBI Taxonomy" id="360622"/>
    <lineage>
        <taxon>Eukaryota</taxon>
        <taxon>Viridiplantae</taxon>
        <taxon>Streptophyta</taxon>
        <taxon>Embryophyta</taxon>
        <taxon>Tracheophyta</taxon>
        <taxon>Spermatophyta</taxon>
        <taxon>Magnoliopsida</taxon>
        <taxon>eudicotyledons</taxon>
        <taxon>Gunneridae</taxon>
        <taxon>Pentapetalae</taxon>
        <taxon>asterids</taxon>
        <taxon>campanulids</taxon>
        <taxon>Apiales</taxon>
        <taxon>Apiaceae</taxon>
        <taxon>Apioideae</taxon>
        <taxon>apioid superclade</taxon>
        <taxon>Tordylieae</taxon>
        <taxon>Tordyliinae</taxon>
        <taxon>Heracleum</taxon>
    </lineage>
</organism>